<protein>
    <submittedName>
        <fullName evidence="2">Uncharacterized protein</fullName>
    </submittedName>
</protein>
<gene>
    <name evidence="2" type="ORF">S1361_36350</name>
</gene>
<feature type="signal peptide" evidence="1">
    <location>
        <begin position="1"/>
        <end position="37"/>
    </location>
</feature>
<proteinExistence type="predicted"/>
<evidence type="ECO:0000256" key="1">
    <source>
        <dbReference type="SAM" id="SignalP"/>
    </source>
</evidence>
<accession>A0ABX7U269</accession>
<evidence type="ECO:0000313" key="3">
    <source>
        <dbReference type="Proteomes" id="UP000663908"/>
    </source>
</evidence>
<reference evidence="2 3" key="1">
    <citation type="submission" date="2021-03" db="EMBL/GenBank/DDBJ databases">
        <title>Complete genome sequence of Streptomyces cyanogenus S136, producer of anticancer angucycline landomycin A.</title>
        <authorList>
            <person name="Hrab P."/>
            <person name="Ruckert C."/>
            <person name="Busche T."/>
            <person name="Ostash I."/>
            <person name="Kalinowski J."/>
            <person name="Fedorenko V."/>
            <person name="Yushchuk O."/>
            <person name="Ostash B."/>
        </authorList>
    </citation>
    <scope>NUCLEOTIDE SEQUENCE [LARGE SCALE GENOMIC DNA]</scope>
    <source>
        <strain evidence="2 3">S136</strain>
    </source>
</reference>
<keyword evidence="1" id="KW-0732">Signal</keyword>
<name>A0ABX7U269_STRCY</name>
<dbReference type="PROSITE" id="PS51318">
    <property type="entry name" value="TAT"/>
    <property type="match status" value="1"/>
</dbReference>
<dbReference type="InterPro" id="IPR006311">
    <property type="entry name" value="TAT_signal"/>
</dbReference>
<feature type="chain" id="PRO_5047467180" evidence="1">
    <location>
        <begin position="38"/>
        <end position="329"/>
    </location>
</feature>
<keyword evidence="3" id="KW-1185">Reference proteome</keyword>
<dbReference type="EMBL" id="CP071839">
    <property type="protein sequence ID" value="QTE02862.1"/>
    <property type="molecule type" value="Genomic_DNA"/>
</dbReference>
<evidence type="ECO:0000313" key="2">
    <source>
        <dbReference type="EMBL" id="QTE02862.1"/>
    </source>
</evidence>
<dbReference type="Proteomes" id="UP000663908">
    <property type="component" value="Chromosome"/>
</dbReference>
<organism evidence="2 3">
    <name type="scientific">Streptomyces cyanogenus</name>
    <dbReference type="NCBI Taxonomy" id="80860"/>
    <lineage>
        <taxon>Bacteria</taxon>
        <taxon>Bacillati</taxon>
        <taxon>Actinomycetota</taxon>
        <taxon>Actinomycetes</taxon>
        <taxon>Kitasatosporales</taxon>
        <taxon>Streptomycetaceae</taxon>
        <taxon>Streptomyces</taxon>
    </lineage>
</organism>
<sequence length="329" mass="35844">MSAPSARPSRRHLLTGGAGLALAASAASLVSPPRAAAAEPKSAALYPLKPPHLLEAETLVEYLRLRANPWDHNRYNVETDGKTLGRTTVTWGRPGHPEEFENLSQCASFMTLLLERSYGADTAYGWATSSYFDQYFPTKNAPAGTTRTGTYPTAEDLQAGFLNASQVPHFDPVTKPVNLRPGDIVAWDKDPDAKTVPYTGHTVMIRAYLGTYASSVDSKLDVPGVVPHLFQIVDCTDNPHGGPDLGSQTSIDRYRAYPDTRAELSDDNRTWTQHNGVGYGHMVFYADPSTGLFVGYRWSLNSSEPYPAVAQAVDNKRQIAAGRVNAFVV</sequence>
<dbReference type="RefSeq" id="WP_208036103.1">
    <property type="nucleotide sequence ID" value="NZ_CP071839.1"/>
</dbReference>